<dbReference type="InterPro" id="IPR003311">
    <property type="entry name" value="AUX_IAA"/>
</dbReference>
<accession>A0A834LFQ1</accession>
<keyword evidence="7 8" id="KW-0927">Auxin signaling pathway</keyword>
<comment type="subunit">
    <text evidence="8">Homodimers and heterodimers.</text>
</comment>
<dbReference type="SUPFAM" id="SSF54277">
    <property type="entry name" value="CAD &amp; PB1 domains"/>
    <property type="match status" value="1"/>
</dbReference>
<sequence length="216" mass="23871">MSPEMVGNSPGNDAAGMNFEETELTLGLPGECRSTQSSGGTKRGFSETVELKLGSSVDESCEDGENSEFSQTAKAPTTKDQVVGWPPVRSSRKNMTVVKSSCKYVKVAVDGAPYLRKVDLETYNSYQQLLSSLEEMFTCFTIRSYLNERKLMDPVNGSEYVPTYEDRDGDWMLVGDVPWKMFVESCKRLRLMKSSEAIGLAPRTPTKCSSSSTSCR</sequence>
<dbReference type="GO" id="GO:0006355">
    <property type="term" value="P:regulation of DNA-templated transcription"/>
    <property type="evidence" value="ECO:0007669"/>
    <property type="project" value="InterPro"/>
</dbReference>
<evidence type="ECO:0000313" key="12">
    <source>
        <dbReference type="Proteomes" id="UP000626092"/>
    </source>
</evidence>
<dbReference type="GO" id="GO:0005634">
    <property type="term" value="C:nucleus"/>
    <property type="evidence" value="ECO:0007669"/>
    <property type="project" value="UniProtKB-SubCell"/>
</dbReference>
<keyword evidence="5 8" id="KW-0804">Transcription</keyword>
<organism evidence="11 12">
    <name type="scientific">Rhododendron simsii</name>
    <name type="common">Sims's rhododendron</name>
    <dbReference type="NCBI Taxonomy" id="118357"/>
    <lineage>
        <taxon>Eukaryota</taxon>
        <taxon>Viridiplantae</taxon>
        <taxon>Streptophyta</taxon>
        <taxon>Embryophyta</taxon>
        <taxon>Tracheophyta</taxon>
        <taxon>Spermatophyta</taxon>
        <taxon>Magnoliopsida</taxon>
        <taxon>eudicotyledons</taxon>
        <taxon>Gunneridae</taxon>
        <taxon>Pentapetalae</taxon>
        <taxon>asterids</taxon>
        <taxon>Ericales</taxon>
        <taxon>Ericaceae</taxon>
        <taxon>Ericoideae</taxon>
        <taxon>Rhodoreae</taxon>
        <taxon>Rhododendron</taxon>
    </lineage>
</organism>
<keyword evidence="4 8" id="KW-0805">Transcription regulation</keyword>
<dbReference type="FunFam" id="3.10.20.90:FF:000078">
    <property type="entry name" value="Auxin-responsive protein"/>
    <property type="match status" value="1"/>
</dbReference>
<evidence type="ECO:0000256" key="7">
    <source>
        <dbReference type="ARBA" id="ARBA00023294"/>
    </source>
</evidence>
<keyword evidence="3 8" id="KW-0678">Repressor</keyword>
<evidence type="ECO:0000256" key="9">
    <source>
        <dbReference type="SAM" id="MobiDB-lite"/>
    </source>
</evidence>
<dbReference type="InterPro" id="IPR053793">
    <property type="entry name" value="PB1-like"/>
</dbReference>
<reference evidence="11" key="1">
    <citation type="submission" date="2019-11" db="EMBL/GenBank/DDBJ databases">
        <authorList>
            <person name="Liu Y."/>
            <person name="Hou J."/>
            <person name="Li T.-Q."/>
            <person name="Guan C.-H."/>
            <person name="Wu X."/>
            <person name="Wu H.-Z."/>
            <person name="Ling F."/>
            <person name="Zhang R."/>
            <person name="Shi X.-G."/>
            <person name="Ren J.-P."/>
            <person name="Chen E.-F."/>
            <person name="Sun J.-M."/>
        </authorList>
    </citation>
    <scope>NUCLEOTIDE SEQUENCE</scope>
    <source>
        <strain evidence="11">Adult_tree_wgs_1</strain>
        <tissue evidence="11">Leaves</tissue>
    </source>
</reference>
<evidence type="ECO:0000256" key="5">
    <source>
        <dbReference type="ARBA" id="ARBA00023163"/>
    </source>
</evidence>
<feature type="domain" description="PB1" evidence="10">
    <location>
        <begin position="102"/>
        <end position="194"/>
    </location>
</feature>
<dbReference type="Pfam" id="PF02309">
    <property type="entry name" value="AUX_IAA"/>
    <property type="match status" value="1"/>
</dbReference>
<dbReference type="GO" id="GO:0009734">
    <property type="term" value="P:auxin-activated signaling pathway"/>
    <property type="evidence" value="ECO:0007669"/>
    <property type="project" value="UniProtKB-UniRule"/>
</dbReference>
<dbReference type="Proteomes" id="UP000626092">
    <property type="component" value="Unassembled WGS sequence"/>
</dbReference>
<dbReference type="Gene3D" id="3.10.20.90">
    <property type="entry name" value="Phosphatidylinositol 3-kinase Catalytic Subunit, Chain A, domain 1"/>
    <property type="match status" value="1"/>
</dbReference>
<dbReference type="PANTHER" id="PTHR31734:SF34">
    <property type="entry name" value="AUXIN-RESPONSIVE PROTEIN IAA15"/>
    <property type="match status" value="1"/>
</dbReference>
<gene>
    <name evidence="11" type="ORF">RHSIM_Rhsim08G0218400</name>
</gene>
<dbReference type="AlphaFoldDB" id="A0A834LFQ1"/>
<evidence type="ECO:0000259" key="10">
    <source>
        <dbReference type="PROSITE" id="PS51745"/>
    </source>
</evidence>
<dbReference type="InterPro" id="IPR033389">
    <property type="entry name" value="AUX/IAA_dom"/>
</dbReference>
<evidence type="ECO:0000256" key="3">
    <source>
        <dbReference type="ARBA" id="ARBA00022491"/>
    </source>
</evidence>
<feature type="compositionally biased region" description="Polar residues" evidence="9">
    <location>
        <begin position="67"/>
        <end position="80"/>
    </location>
</feature>
<evidence type="ECO:0000256" key="2">
    <source>
        <dbReference type="ARBA" id="ARBA00006728"/>
    </source>
</evidence>
<proteinExistence type="inferred from homology"/>
<keyword evidence="12" id="KW-1185">Reference proteome</keyword>
<comment type="similarity">
    <text evidence="2 8">Belongs to the Aux/IAA family.</text>
</comment>
<evidence type="ECO:0000313" key="11">
    <source>
        <dbReference type="EMBL" id="KAF7134828.1"/>
    </source>
</evidence>
<evidence type="ECO:0000256" key="4">
    <source>
        <dbReference type="ARBA" id="ARBA00023015"/>
    </source>
</evidence>
<dbReference type="PANTHER" id="PTHR31734">
    <property type="entry name" value="AUXIN-RESPONSIVE PROTEIN IAA17"/>
    <property type="match status" value="1"/>
</dbReference>
<protein>
    <recommendedName>
        <fullName evidence="8">Auxin-responsive protein</fullName>
    </recommendedName>
</protein>
<evidence type="ECO:0000256" key="8">
    <source>
        <dbReference type="RuleBase" id="RU004549"/>
    </source>
</evidence>
<dbReference type="OrthoDB" id="1287782at2759"/>
<comment type="function">
    <text evidence="8">Aux/IAA proteins are short-lived transcriptional factors that function as repressors of early auxin response genes at low auxin concentrations.</text>
</comment>
<comment type="caution">
    <text evidence="11">The sequence shown here is derived from an EMBL/GenBank/DDBJ whole genome shotgun (WGS) entry which is preliminary data.</text>
</comment>
<comment type="subcellular location">
    <subcellularLocation>
        <location evidence="1 8">Nucleus</location>
    </subcellularLocation>
</comment>
<name>A0A834LFQ1_RHOSS</name>
<keyword evidence="6 8" id="KW-0539">Nucleus</keyword>
<dbReference type="EMBL" id="WJXA01000008">
    <property type="protein sequence ID" value="KAF7134828.1"/>
    <property type="molecule type" value="Genomic_DNA"/>
</dbReference>
<evidence type="ECO:0000256" key="1">
    <source>
        <dbReference type="ARBA" id="ARBA00004123"/>
    </source>
</evidence>
<dbReference type="PROSITE" id="PS51745">
    <property type="entry name" value="PB1"/>
    <property type="match status" value="1"/>
</dbReference>
<evidence type="ECO:0000256" key="6">
    <source>
        <dbReference type="ARBA" id="ARBA00023242"/>
    </source>
</evidence>
<feature type="region of interest" description="Disordered" evidence="9">
    <location>
        <begin position="1"/>
        <end position="86"/>
    </location>
</feature>